<dbReference type="CDD" id="cd16922">
    <property type="entry name" value="HATPase_EvgS-ArcB-TorS-like"/>
    <property type="match status" value="1"/>
</dbReference>
<evidence type="ECO:0000259" key="7">
    <source>
        <dbReference type="PROSITE" id="PS50110"/>
    </source>
</evidence>
<dbReference type="RefSeq" id="XP_069207962.1">
    <property type="nucleotide sequence ID" value="XM_069353320.1"/>
</dbReference>
<dbReference type="InterPro" id="IPR001789">
    <property type="entry name" value="Sig_transdc_resp-reg_receiver"/>
</dbReference>
<evidence type="ECO:0000313" key="8">
    <source>
        <dbReference type="EMBL" id="KAL1408018.1"/>
    </source>
</evidence>
<dbReference type="InterPro" id="IPR036097">
    <property type="entry name" value="HisK_dim/P_sf"/>
</dbReference>
<feature type="modified residue" description="4-aspartylphosphate" evidence="4">
    <location>
        <position position="2202"/>
    </location>
</feature>
<dbReference type="InterPro" id="IPR011009">
    <property type="entry name" value="Kinase-like_dom_sf"/>
</dbReference>
<dbReference type="Pfam" id="PF01590">
    <property type="entry name" value="GAF"/>
    <property type="match status" value="1"/>
</dbReference>
<evidence type="ECO:0000256" key="3">
    <source>
        <dbReference type="ARBA" id="ARBA00022777"/>
    </source>
</evidence>
<dbReference type="PRINTS" id="PR00344">
    <property type="entry name" value="BCTRLSENSOR"/>
</dbReference>
<dbReference type="SUPFAM" id="SSF56112">
    <property type="entry name" value="Protein kinase-like (PK-like)"/>
    <property type="match status" value="1"/>
</dbReference>
<dbReference type="Gene3D" id="1.10.510.10">
    <property type="entry name" value="Transferase(Phosphotransferase) domain 1"/>
    <property type="match status" value="1"/>
</dbReference>
<dbReference type="Gene3D" id="3.30.450.40">
    <property type="match status" value="1"/>
</dbReference>
<dbReference type="Pfam" id="PF02518">
    <property type="entry name" value="HATPase_c"/>
    <property type="match status" value="1"/>
</dbReference>
<feature type="domain" description="Response regulatory" evidence="7">
    <location>
        <begin position="2152"/>
        <end position="2269"/>
    </location>
</feature>
<dbReference type="SMART" id="SM00387">
    <property type="entry name" value="HATPase_c"/>
    <property type="match status" value="1"/>
</dbReference>
<dbReference type="Pfam" id="PF00072">
    <property type="entry name" value="Response_reg"/>
    <property type="match status" value="1"/>
</dbReference>
<dbReference type="SMART" id="SM00065">
    <property type="entry name" value="GAF"/>
    <property type="match status" value="1"/>
</dbReference>
<dbReference type="PANTHER" id="PTHR45339">
    <property type="entry name" value="HYBRID SIGNAL TRANSDUCTION HISTIDINE KINASE J"/>
    <property type="match status" value="1"/>
</dbReference>
<dbReference type="InterPro" id="IPR005467">
    <property type="entry name" value="His_kinase_dom"/>
</dbReference>
<dbReference type="Pfam" id="PF00512">
    <property type="entry name" value="HisKA"/>
    <property type="match status" value="1"/>
</dbReference>
<dbReference type="SUPFAM" id="SSF52540">
    <property type="entry name" value="P-loop containing nucleoside triphosphate hydrolases"/>
    <property type="match status" value="1"/>
</dbReference>
<proteinExistence type="predicted"/>
<dbReference type="SUPFAM" id="SSF52172">
    <property type="entry name" value="CheY-like"/>
    <property type="match status" value="1"/>
</dbReference>
<keyword evidence="3" id="KW-0418">Kinase</keyword>
<dbReference type="Gene3D" id="1.10.287.130">
    <property type="match status" value="1"/>
</dbReference>
<dbReference type="InterPro" id="IPR041664">
    <property type="entry name" value="AAA_16"/>
</dbReference>
<dbReference type="PROSITE" id="PS50110">
    <property type="entry name" value="RESPONSE_REGULATORY"/>
    <property type="match status" value="1"/>
</dbReference>
<dbReference type="CDD" id="cd17546">
    <property type="entry name" value="REC_hyHK_CKI1_RcsC-like"/>
    <property type="match status" value="1"/>
</dbReference>
<reference evidence="8 9" key="1">
    <citation type="submission" date="2023-08" db="EMBL/GenBank/DDBJ databases">
        <title>Annotated Genome Sequence of Vanrija albida AlHP1.</title>
        <authorList>
            <person name="Herzog R."/>
        </authorList>
    </citation>
    <scope>NUCLEOTIDE SEQUENCE [LARGE SCALE GENOMIC DNA]</scope>
    <source>
        <strain evidence="8 9">AlHP1</strain>
    </source>
</reference>
<keyword evidence="1 4" id="KW-0597">Phosphoprotein</keyword>
<dbReference type="InterPro" id="IPR036890">
    <property type="entry name" value="HATPase_C_sf"/>
</dbReference>
<dbReference type="EMBL" id="JBBXJM010000004">
    <property type="protein sequence ID" value="KAL1408018.1"/>
    <property type="molecule type" value="Genomic_DNA"/>
</dbReference>
<dbReference type="Gene3D" id="3.30.565.10">
    <property type="entry name" value="Histidine kinase-like ATPase, C-terminal domain"/>
    <property type="match status" value="1"/>
</dbReference>
<dbReference type="PANTHER" id="PTHR45339:SF5">
    <property type="entry name" value="HISTIDINE KINASE"/>
    <property type="match status" value="1"/>
</dbReference>
<dbReference type="CDD" id="cd00082">
    <property type="entry name" value="HisKA"/>
    <property type="match status" value="1"/>
</dbReference>
<keyword evidence="9" id="KW-1185">Reference proteome</keyword>
<evidence type="ECO:0008006" key="10">
    <source>
        <dbReference type="Google" id="ProtNLM"/>
    </source>
</evidence>
<dbReference type="InterPro" id="IPR003661">
    <property type="entry name" value="HisK_dim/P_dom"/>
</dbReference>
<evidence type="ECO:0000256" key="1">
    <source>
        <dbReference type="ARBA" id="ARBA00022553"/>
    </source>
</evidence>
<dbReference type="SMART" id="SM00448">
    <property type="entry name" value="REC"/>
    <property type="match status" value="1"/>
</dbReference>
<protein>
    <recommendedName>
        <fullName evidence="10">Histidine kinase domain-containing protein</fullName>
    </recommendedName>
</protein>
<dbReference type="GeneID" id="95985858"/>
<evidence type="ECO:0000256" key="2">
    <source>
        <dbReference type="ARBA" id="ARBA00022679"/>
    </source>
</evidence>
<dbReference type="Gene3D" id="3.40.50.2300">
    <property type="match status" value="1"/>
</dbReference>
<evidence type="ECO:0000313" key="9">
    <source>
        <dbReference type="Proteomes" id="UP001565368"/>
    </source>
</evidence>
<comment type="caution">
    <text evidence="8">The sequence shown here is derived from an EMBL/GenBank/DDBJ whole genome shotgun (WGS) entry which is preliminary data.</text>
</comment>
<feature type="region of interest" description="Disordered" evidence="5">
    <location>
        <begin position="1522"/>
        <end position="1544"/>
    </location>
</feature>
<dbReference type="SUPFAM" id="SSF47384">
    <property type="entry name" value="Homodimeric domain of signal transducing histidine kinase"/>
    <property type="match status" value="1"/>
</dbReference>
<dbReference type="SUPFAM" id="SSF55874">
    <property type="entry name" value="ATPase domain of HSP90 chaperone/DNA topoisomerase II/histidine kinase"/>
    <property type="match status" value="1"/>
</dbReference>
<evidence type="ECO:0000259" key="6">
    <source>
        <dbReference type="PROSITE" id="PS50109"/>
    </source>
</evidence>
<dbReference type="Gene3D" id="3.40.50.300">
    <property type="entry name" value="P-loop containing nucleotide triphosphate hydrolases"/>
    <property type="match status" value="1"/>
</dbReference>
<dbReference type="PROSITE" id="PS50109">
    <property type="entry name" value="HIS_KIN"/>
    <property type="match status" value="1"/>
</dbReference>
<accession>A0ABR3Q0V6</accession>
<evidence type="ECO:0000256" key="4">
    <source>
        <dbReference type="PROSITE-ProRule" id="PRU00169"/>
    </source>
</evidence>
<dbReference type="SMART" id="SM00388">
    <property type="entry name" value="HisKA"/>
    <property type="match status" value="1"/>
</dbReference>
<evidence type="ECO:0000256" key="5">
    <source>
        <dbReference type="SAM" id="MobiDB-lite"/>
    </source>
</evidence>
<sequence>MLPTADDYKAHGLYNVELDPDTGLGDHPTAAWLSGSARLVPTPAYPLIDDKDDKHAAAASASADKHSSIGSAVATAGSPYPPSSAEMVPAHSSSISSIDDSSSIGPSSSKKPALRRASVQNGGRVRFHFCPHGDSASAAYFRRTCQVKALDTVHEIGARQWATMSVGSTADDSDPPISSPGLSDATTTTYRRFQADLRFVAWWEDDLGLWLVLQTEELYTLESLSGAWAEVVGRSWPQPCDDEPLSGSTAPDADTPRAVVTTNPMSQIIVGDHPSGYGGPLTNGTAFGSSRFGPICWADACDLLFQCVACLQALHDRHISLNWCHPKCFAVINGRVVVDRFWHVTAMPGFSLPHYLSPALAASTLFTREPLDHTSSNLTEEFVFRHLRYLAPEAAISRRVSHSNDIYGWGVLAYELLTGSTIDGGPETPDLHEVDLLADVHRHVTNEVTSPAEYLERIVGLSGGGDSSLDMPPKQLSDIIMRALSKDPEDRYHRLDALAYDLRKLSQIVRADGDLSKFTVGEVDRMSRFSLPRTTIERQPQRDALDAAFDILCQDSSQSSIVCVWGQSGTGKSRLVEDWAGVLEESNRGRRCLVGRARPDEHVKKPLTSFVQIFQSLLDRVLTDPREDAKEWLRKMKAALGSQWMFFAGLLSQDARRLIGDDTQPRARSIDWENFLVAFRSWSRRLLQLFATKERPLILVIDDSQWLAADEVEIWRHIIDGSHPLNHVLAISLMRANEPPPPSALLSISSTSIEVRRLTEDGVAQFISTCLNGRVSTSTETIVSFLYGETGGSPLFLRTLMTTLVKEGVVAFDYDSLQWRFDLVSLQSHLSDSGFDAYLEGVMRRLPSEVQQLLILLSRLPSAGFPLRLLAMALDKTATETDNIAQVAVAAGALTVRNGTVRFTHDRQKMAAYRLIPAGEAGSMHQRLFKFLSLPDLLGDYVFDAVEHALTARELGTAVAETDVILRLLLDATQRAASSASFTSAKHYVDHATRIVEETGGIDGWITSHRTMYFRYVRLATEIASVFHEHAVAFDLLEQIKPYCKSSMEKISIATLLVRQLIAANKHHVAVERLLETLDEFGYNPENPTAVKLWRPLTAADVEQLSDELVDDNNGEETELTLIMSLIAYAGPTIYITLPERRHNLFILGLSVIKAHGKIHEGSGYILSVHSITNHDAPVQYALMLLSKRVARLRPNRFLTSAALIANASQSHRFMPLAQVGEAMEQAFESSFTLGDYEIACYVGALDLAARLFDVTPVAWDIVSRRYELVKAYSTLSHRGLVNIPLQYGECLSRINKFGQPWDLEGSFFGFSELEAISGLALHQGVFHAFTLRLKLMFNAPEAEIRSSFKFLEQTVESMEGLIFGQEGLFLLAVAEIRLDLPNRWLGKVTEFLGRYAKYSEDVQDRISFLRAVPLLKAERLYTILDELEGVIQGLEGRNNNVLAGWLNFWVADEAVGRFGSSKLAEGFIRASFEGFYKHEAWGLCQMLQDRWPNNTPDMALPRRGPAEAFSTDNIMPPLHRPSLSGVSEAHQSSKPTEDTRASEAVMPNDNLDTLTLMRSSLALAQEKDSLVLLGTLLRILCQFARCDYAAIGLCDEEDRSILRLKAAGPFQRIVAYDLDVSDDASQAVCPASIMLHVARTGIPITKPAKVSRLRSDPFYNERQPRALLCLPIINQGVQSGVILLLSMTSASAALQSEQAREVVSTLATFAYIIHLHHAFARRLKAEVTQRTRELTAALQAKTHFLSQCSHELRSPLAAIMGLTSVLEASPGLTSVQREHLQTILASGQDLLSLISNILDHSKLESNSVLLEHIPFNVRDVVESALDTIAPVAQSKTVELTPLSMFKNDPPGLIGDPFRVKQVLLNLLSNAVKFTPPGGKNKKTARVTVERSWAPLDKARIKIKLTITDTGVGIPPSKLHKLFKSFSQVDESITRSYGGSGLGLVISRDLARLLGGDCIVESEFGKGSTFTFTFIAMRDPAWKPMPLRRFPEEQPCWILSARDMVWGVLLEEDLKEFNCNPTRFTKDPQLALQEGTADGLNSGQFYNIMILDTTVLDRDILAQMRKLQPNAQFFYVSRATQISSDMDKLQIPVSTMPKVTVNLQRDHILARPLKFNSIYETLLPVPADGRAKATRLTRKKFNKNLGKEKPLEVLVVDDSATNIAVCCRILELWGYNQVDSAADGLQAVEAAERKRYDLILLDLQMPVLDGFGALQRIQSSPLAGEPCIVSLSANVDKATQSRCIDAGFFDVLTKPVDIPRLGEILAQVYEFRHGSRAASTPLIPSVAATPPALTP</sequence>
<dbReference type="InterPro" id="IPR004358">
    <property type="entry name" value="Sig_transdc_His_kin-like_C"/>
</dbReference>
<dbReference type="Proteomes" id="UP001565368">
    <property type="component" value="Unassembled WGS sequence"/>
</dbReference>
<dbReference type="SUPFAM" id="SSF55781">
    <property type="entry name" value="GAF domain-like"/>
    <property type="match status" value="1"/>
</dbReference>
<feature type="domain" description="Histidine kinase" evidence="6">
    <location>
        <begin position="1748"/>
        <end position="1978"/>
    </location>
</feature>
<dbReference type="InterPro" id="IPR027417">
    <property type="entry name" value="P-loop_NTPase"/>
</dbReference>
<name>A0ABR3Q0V6_9TREE</name>
<keyword evidence="2" id="KW-0808">Transferase</keyword>
<dbReference type="InterPro" id="IPR003018">
    <property type="entry name" value="GAF"/>
</dbReference>
<gene>
    <name evidence="8" type="ORF">Q8F55_004815</name>
</gene>
<feature type="compositionally biased region" description="Low complexity" evidence="5">
    <location>
        <begin position="92"/>
        <end position="109"/>
    </location>
</feature>
<dbReference type="InterPro" id="IPR029016">
    <property type="entry name" value="GAF-like_dom_sf"/>
</dbReference>
<dbReference type="Pfam" id="PF13191">
    <property type="entry name" value="AAA_16"/>
    <property type="match status" value="1"/>
</dbReference>
<dbReference type="InterPro" id="IPR003594">
    <property type="entry name" value="HATPase_dom"/>
</dbReference>
<feature type="region of interest" description="Disordered" evidence="5">
    <location>
        <begin position="56"/>
        <end position="117"/>
    </location>
</feature>
<organism evidence="8 9">
    <name type="scientific">Vanrija albida</name>
    <dbReference type="NCBI Taxonomy" id="181172"/>
    <lineage>
        <taxon>Eukaryota</taxon>
        <taxon>Fungi</taxon>
        <taxon>Dikarya</taxon>
        <taxon>Basidiomycota</taxon>
        <taxon>Agaricomycotina</taxon>
        <taxon>Tremellomycetes</taxon>
        <taxon>Trichosporonales</taxon>
        <taxon>Trichosporonaceae</taxon>
        <taxon>Vanrija</taxon>
    </lineage>
</organism>
<dbReference type="InterPro" id="IPR011006">
    <property type="entry name" value="CheY-like_superfamily"/>
</dbReference>